<reference evidence="1 2" key="1">
    <citation type="journal article" date="2019" name="Emerg. Microbes Infect.">
        <title>Comprehensive subspecies identification of 175 nontuberculous mycobacteria species based on 7547 genomic profiles.</title>
        <authorList>
            <person name="Matsumoto Y."/>
            <person name="Kinjo T."/>
            <person name="Motooka D."/>
            <person name="Nabeya D."/>
            <person name="Jung N."/>
            <person name="Uechi K."/>
            <person name="Horii T."/>
            <person name="Iida T."/>
            <person name="Fujita J."/>
            <person name="Nakamura S."/>
        </authorList>
    </citation>
    <scope>NUCLEOTIDE SEQUENCE [LARGE SCALE GENOMIC DNA]</scope>
    <source>
        <strain evidence="1 2">JCM 12688</strain>
    </source>
</reference>
<dbReference type="Proteomes" id="UP000466187">
    <property type="component" value="Chromosome"/>
</dbReference>
<dbReference type="KEGG" id="mgad:MGAD_55210"/>
<name>A0A7I7WU29_MYCGU</name>
<gene>
    <name evidence="1" type="ORF">MGAD_55210</name>
</gene>
<protein>
    <submittedName>
        <fullName evidence="1">Uncharacterized protein</fullName>
    </submittedName>
</protein>
<evidence type="ECO:0000313" key="2">
    <source>
        <dbReference type="Proteomes" id="UP000466187"/>
    </source>
</evidence>
<dbReference type="AlphaFoldDB" id="A0A7I7WU29"/>
<proteinExistence type="predicted"/>
<dbReference type="EMBL" id="AP022608">
    <property type="protein sequence ID" value="BBZ21186.1"/>
    <property type="molecule type" value="Genomic_DNA"/>
</dbReference>
<evidence type="ECO:0000313" key="1">
    <source>
        <dbReference type="EMBL" id="BBZ21186.1"/>
    </source>
</evidence>
<sequence length="120" mass="13639">MFNLTPNFLSPPSIYNRNIYHFGNNTVSRRMRYRAIGEHAASECPTGFVIFRVRQTGANSGAFQQLSTMLEKAGILGRRPKADAGSPEGRGQWRDGVKALEYNMFHYRRAPTLAIAHHWE</sequence>
<accession>A0A7I7WU29</accession>
<organism evidence="1 2">
    <name type="scientific">Mycolicibacterium gadium</name>
    <name type="common">Mycobacterium gadium</name>
    <dbReference type="NCBI Taxonomy" id="1794"/>
    <lineage>
        <taxon>Bacteria</taxon>
        <taxon>Bacillati</taxon>
        <taxon>Actinomycetota</taxon>
        <taxon>Actinomycetes</taxon>
        <taxon>Mycobacteriales</taxon>
        <taxon>Mycobacteriaceae</taxon>
        <taxon>Mycolicibacterium</taxon>
    </lineage>
</organism>